<organism evidence="1 2">
    <name type="scientific">Corynebacterium diphtheriae</name>
    <dbReference type="NCBI Taxonomy" id="1717"/>
    <lineage>
        <taxon>Bacteria</taxon>
        <taxon>Bacillati</taxon>
        <taxon>Actinomycetota</taxon>
        <taxon>Actinomycetes</taxon>
        <taxon>Mycobacteriales</taxon>
        <taxon>Corynebacteriaceae</taxon>
        <taxon>Corynebacterium</taxon>
    </lineage>
</organism>
<sequence>MDFSVISGALSTAYQFIAPILKILSLIKSFI</sequence>
<comment type="caution">
    <text evidence="1">The sequence shown here is derived from an EMBL/GenBank/DDBJ whole genome shotgun (WGS) entry which is preliminary data.</text>
</comment>
<evidence type="ECO:0000313" key="2">
    <source>
        <dbReference type="Proteomes" id="UP000480222"/>
    </source>
</evidence>
<protein>
    <submittedName>
        <fullName evidence="1">Uncharacterized protein</fullName>
    </submittedName>
</protein>
<evidence type="ECO:0000313" key="1">
    <source>
        <dbReference type="EMBL" id="CAB0578213.1"/>
    </source>
</evidence>
<gene>
    <name evidence="1" type="ORF">CIP107547_00064</name>
</gene>
<proteinExistence type="predicted"/>
<dbReference type="Proteomes" id="UP000480222">
    <property type="component" value="Unassembled WGS sequence"/>
</dbReference>
<reference evidence="1 2" key="1">
    <citation type="submission" date="2020-02" db="EMBL/GenBank/DDBJ databases">
        <authorList>
            <person name="Brisse S."/>
        </authorList>
    </citation>
    <scope>NUCLEOTIDE SEQUENCE [LARGE SCALE GENOMIC DNA]</scope>
    <source>
        <strain evidence="1">CIP107547</strain>
    </source>
</reference>
<name>A0A811G068_CORDP</name>
<accession>A0A811G068</accession>
<dbReference type="EMBL" id="CADDAV010000001">
    <property type="protein sequence ID" value="CAB0578213.1"/>
    <property type="molecule type" value="Genomic_DNA"/>
</dbReference>
<dbReference type="AlphaFoldDB" id="A0A811G068"/>